<gene>
    <name evidence="4" type="ORF">ENM78_05655</name>
</gene>
<evidence type="ECO:0000313" key="4">
    <source>
        <dbReference type="EMBL" id="HHQ80915.1"/>
    </source>
</evidence>
<dbReference type="Pfam" id="PF02153">
    <property type="entry name" value="PDH_N"/>
    <property type="match status" value="1"/>
</dbReference>
<dbReference type="InterPro" id="IPR050812">
    <property type="entry name" value="Preph/Arog_dehydrog"/>
</dbReference>
<dbReference type="EMBL" id="DRZC01000077">
    <property type="protein sequence ID" value="HHQ80915.1"/>
    <property type="molecule type" value="Genomic_DNA"/>
</dbReference>
<dbReference type="InterPro" id="IPR036979">
    <property type="entry name" value="CM_dom_sf"/>
</dbReference>
<evidence type="ECO:0000259" key="3">
    <source>
        <dbReference type="PROSITE" id="PS51176"/>
    </source>
</evidence>
<keyword evidence="1" id="KW-0560">Oxidoreductase</keyword>
<accession>A0A7J3ZLF0</accession>
<dbReference type="InterPro" id="IPR036263">
    <property type="entry name" value="Chorismate_II_sf"/>
</dbReference>
<feature type="domain" description="Chorismate mutase" evidence="2">
    <location>
        <begin position="3"/>
        <end position="83"/>
    </location>
</feature>
<dbReference type="PROSITE" id="PS51176">
    <property type="entry name" value="PDH_ADH"/>
    <property type="match status" value="1"/>
</dbReference>
<dbReference type="SMART" id="SM00830">
    <property type="entry name" value="CM_2"/>
    <property type="match status" value="1"/>
</dbReference>
<reference evidence="4" key="1">
    <citation type="journal article" date="2020" name="mSystems">
        <title>Genome- and Community-Level Interaction Insights into Carbon Utilization and Element Cycling Functions of Hydrothermarchaeota in Hydrothermal Sediment.</title>
        <authorList>
            <person name="Zhou Z."/>
            <person name="Liu Y."/>
            <person name="Xu W."/>
            <person name="Pan J."/>
            <person name="Luo Z.H."/>
            <person name="Li M."/>
        </authorList>
    </citation>
    <scope>NUCLEOTIDE SEQUENCE [LARGE SCALE GENOMIC DNA]</scope>
    <source>
        <strain evidence="4">SpSt-1116</strain>
    </source>
</reference>
<protein>
    <submittedName>
        <fullName evidence="4">Prephenate dehydrogenase/arogenate dehydrogenase family protein</fullName>
    </submittedName>
</protein>
<dbReference type="GO" id="GO:0006571">
    <property type="term" value="P:tyrosine biosynthetic process"/>
    <property type="evidence" value="ECO:0007669"/>
    <property type="project" value="InterPro"/>
</dbReference>
<dbReference type="Gene3D" id="1.20.59.10">
    <property type="entry name" value="Chorismate mutase"/>
    <property type="match status" value="1"/>
</dbReference>
<organism evidence="4">
    <name type="scientific">Fervidicoccus fontis</name>
    <dbReference type="NCBI Taxonomy" id="683846"/>
    <lineage>
        <taxon>Archaea</taxon>
        <taxon>Thermoproteota</taxon>
        <taxon>Thermoprotei</taxon>
        <taxon>Fervidicoccales</taxon>
        <taxon>Fervidicoccaceae</taxon>
        <taxon>Fervidicoccus</taxon>
    </lineage>
</organism>
<dbReference type="Gene3D" id="3.40.50.720">
    <property type="entry name" value="NAD(P)-binding Rossmann-like Domain"/>
    <property type="match status" value="1"/>
</dbReference>
<feature type="domain" description="Prephenate/arogenate dehydrogenase" evidence="3">
    <location>
        <begin position="93"/>
        <end position="376"/>
    </location>
</feature>
<dbReference type="PANTHER" id="PTHR21363">
    <property type="entry name" value="PREPHENATE DEHYDROGENASE"/>
    <property type="match status" value="1"/>
</dbReference>
<dbReference type="GO" id="GO:0008977">
    <property type="term" value="F:prephenate dehydrogenase (NAD+) activity"/>
    <property type="evidence" value="ECO:0007669"/>
    <property type="project" value="InterPro"/>
</dbReference>
<dbReference type="InterPro" id="IPR036291">
    <property type="entry name" value="NAD(P)-bd_dom_sf"/>
</dbReference>
<dbReference type="PROSITE" id="PS51168">
    <property type="entry name" value="CHORISMATE_MUT_2"/>
    <property type="match status" value="1"/>
</dbReference>
<comment type="caution">
    <text evidence="4">The sequence shown here is derived from an EMBL/GenBank/DDBJ whole genome shotgun (WGS) entry which is preliminary data.</text>
</comment>
<dbReference type="PANTHER" id="PTHR21363:SF0">
    <property type="entry name" value="PREPHENATE DEHYDROGENASE [NADP(+)]"/>
    <property type="match status" value="1"/>
</dbReference>
<dbReference type="SUPFAM" id="SSF48600">
    <property type="entry name" value="Chorismate mutase II"/>
    <property type="match status" value="1"/>
</dbReference>
<proteinExistence type="predicted"/>
<dbReference type="GO" id="GO:0070403">
    <property type="term" value="F:NAD+ binding"/>
    <property type="evidence" value="ECO:0007669"/>
    <property type="project" value="InterPro"/>
</dbReference>
<dbReference type="GO" id="GO:0004106">
    <property type="term" value="F:chorismate mutase activity"/>
    <property type="evidence" value="ECO:0007669"/>
    <property type="project" value="InterPro"/>
</dbReference>
<dbReference type="Pfam" id="PF01817">
    <property type="entry name" value="CM_2"/>
    <property type="match status" value="1"/>
</dbReference>
<dbReference type="GO" id="GO:0046417">
    <property type="term" value="P:chorismate metabolic process"/>
    <property type="evidence" value="ECO:0007669"/>
    <property type="project" value="InterPro"/>
</dbReference>
<dbReference type="InterPro" id="IPR002701">
    <property type="entry name" value="CM_II_prokaryot"/>
</dbReference>
<dbReference type="AlphaFoldDB" id="A0A7J3ZLF0"/>
<sequence>MALLEEFRLNELRKEVDALDAIILGLLRRREELCIKIGIEKKRLGSPILDAKREEEVLKRAGRLAPLYERVVSYCRELQEGAFLDVHRAPPEESIGIIGVGKMGYWFAEFFRERGFSVSAYDTVWERVASTSRKLGVEACLSPEEVVAKSSVILISTPMKEVPAVIENVKKILESGGHNTKMVFDIASFKEGIVERYRGFPNEVKVASTHPFFGPRARIVDRHSIAVVPVPGREDNAKAVAEFFDRLGFKTLIVDAGQHDALMSITIGGSYATSIILAKLLAKTVSDLKHSTLNATFKYYLVYALNVLGEDVEFLVEVFEKDSVKRLLEAVSREVALMRTAPRAMLEKIEARSIREKLLEGSKSLSEPASIIYTIVESVFES</sequence>
<dbReference type="InterPro" id="IPR003099">
    <property type="entry name" value="Prephen_DH"/>
</dbReference>
<dbReference type="InterPro" id="IPR046826">
    <property type="entry name" value="PDH_N"/>
</dbReference>
<name>A0A7J3ZLF0_9CREN</name>
<dbReference type="GO" id="GO:0004665">
    <property type="term" value="F:prephenate dehydrogenase (NADP+) activity"/>
    <property type="evidence" value="ECO:0007669"/>
    <property type="project" value="InterPro"/>
</dbReference>
<evidence type="ECO:0000259" key="2">
    <source>
        <dbReference type="PROSITE" id="PS51168"/>
    </source>
</evidence>
<evidence type="ECO:0000256" key="1">
    <source>
        <dbReference type="ARBA" id="ARBA00023002"/>
    </source>
</evidence>
<dbReference type="SUPFAM" id="SSF51735">
    <property type="entry name" value="NAD(P)-binding Rossmann-fold domains"/>
    <property type="match status" value="1"/>
</dbReference>